<keyword evidence="3" id="KW-0645">Protease</keyword>
<feature type="region of interest" description="Disordered" evidence="9">
    <location>
        <begin position="75"/>
        <end position="102"/>
    </location>
</feature>
<evidence type="ECO:0000256" key="4">
    <source>
        <dbReference type="ARBA" id="ARBA00022723"/>
    </source>
</evidence>
<protein>
    <submittedName>
        <fullName evidence="11">Related to STAM-binding protein</fullName>
    </submittedName>
</protein>
<evidence type="ECO:0000256" key="5">
    <source>
        <dbReference type="ARBA" id="ARBA00022786"/>
    </source>
</evidence>
<feature type="region of interest" description="Disordered" evidence="9">
    <location>
        <begin position="318"/>
        <end position="342"/>
    </location>
</feature>
<dbReference type="PANTHER" id="PTHR12947:SF13">
    <property type="entry name" value="FI19924P1"/>
    <property type="match status" value="1"/>
</dbReference>
<dbReference type="InterPro" id="IPR015063">
    <property type="entry name" value="USP8_dimer"/>
</dbReference>
<dbReference type="Gene3D" id="3.40.140.10">
    <property type="entry name" value="Cytidine Deaminase, domain 2"/>
    <property type="match status" value="1"/>
</dbReference>
<dbReference type="InterPro" id="IPR037518">
    <property type="entry name" value="MPN"/>
</dbReference>
<evidence type="ECO:0000256" key="6">
    <source>
        <dbReference type="ARBA" id="ARBA00022801"/>
    </source>
</evidence>
<comment type="cofactor">
    <cofactor evidence="1">
        <name>Zn(2+)</name>
        <dbReference type="ChEBI" id="CHEBI:29105"/>
    </cofactor>
</comment>
<keyword evidence="7" id="KW-0862">Zinc</keyword>
<keyword evidence="6" id="KW-0378">Hydrolase</keyword>
<evidence type="ECO:0000313" key="12">
    <source>
        <dbReference type="Proteomes" id="UP000178129"/>
    </source>
</evidence>
<organism evidence="11 12">
    <name type="scientific">Rhynchosporium graminicola</name>
    <dbReference type="NCBI Taxonomy" id="2792576"/>
    <lineage>
        <taxon>Eukaryota</taxon>
        <taxon>Fungi</taxon>
        <taxon>Dikarya</taxon>
        <taxon>Ascomycota</taxon>
        <taxon>Pezizomycotina</taxon>
        <taxon>Leotiomycetes</taxon>
        <taxon>Helotiales</taxon>
        <taxon>Ploettnerulaceae</taxon>
        <taxon>Rhynchosporium</taxon>
    </lineage>
</organism>
<dbReference type="GO" id="GO:0005768">
    <property type="term" value="C:endosome"/>
    <property type="evidence" value="ECO:0007669"/>
    <property type="project" value="TreeGrafter"/>
</dbReference>
<keyword evidence="12" id="KW-1185">Reference proteome</keyword>
<dbReference type="Proteomes" id="UP000178129">
    <property type="component" value="Unassembled WGS sequence"/>
</dbReference>
<dbReference type="GO" id="GO:0046872">
    <property type="term" value="F:metal ion binding"/>
    <property type="evidence" value="ECO:0007669"/>
    <property type="project" value="UniProtKB-KW"/>
</dbReference>
<dbReference type="STRING" id="914237.A0A1E1K3Y2"/>
<dbReference type="SUPFAM" id="SSF102712">
    <property type="entry name" value="JAB1/MPN domain"/>
    <property type="match status" value="1"/>
</dbReference>
<evidence type="ECO:0000256" key="3">
    <source>
        <dbReference type="ARBA" id="ARBA00022670"/>
    </source>
</evidence>
<evidence type="ECO:0000256" key="8">
    <source>
        <dbReference type="ARBA" id="ARBA00023049"/>
    </source>
</evidence>
<dbReference type="InParanoid" id="A0A1E1K3Y2"/>
<dbReference type="GO" id="GO:0140492">
    <property type="term" value="F:metal-dependent deubiquitinase activity"/>
    <property type="evidence" value="ECO:0007669"/>
    <property type="project" value="InterPro"/>
</dbReference>
<dbReference type="GO" id="GO:0006508">
    <property type="term" value="P:proteolysis"/>
    <property type="evidence" value="ECO:0007669"/>
    <property type="project" value="UniProtKB-KW"/>
</dbReference>
<proteinExistence type="inferred from homology"/>
<dbReference type="Pfam" id="PF08969">
    <property type="entry name" value="USP8_dimer"/>
    <property type="match status" value="1"/>
</dbReference>
<evidence type="ECO:0000259" key="10">
    <source>
        <dbReference type="PROSITE" id="PS50249"/>
    </source>
</evidence>
<evidence type="ECO:0000256" key="1">
    <source>
        <dbReference type="ARBA" id="ARBA00001947"/>
    </source>
</evidence>
<dbReference type="SUPFAM" id="SSF140856">
    <property type="entry name" value="USP8 N-terminal domain-like"/>
    <property type="match status" value="1"/>
</dbReference>
<evidence type="ECO:0000256" key="7">
    <source>
        <dbReference type="ARBA" id="ARBA00022833"/>
    </source>
</evidence>
<evidence type="ECO:0000313" key="11">
    <source>
        <dbReference type="EMBL" id="CZS92779.1"/>
    </source>
</evidence>
<keyword evidence="5" id="KW-0833">Ubl conjugation pathway</keyword>
<dbReference type="EMBL" id="FJUW01000006">
    <property type="protein sequence ID" value="CZS92779.1"/>
    <property type="molecule type" value="Genomic_DNA"/>
</dbReference>
<name>A0A1E1K3Y2_9HELO</name>
<dbReference type="AlphaFoldDB" id="A0A1E1K3Y2"/>
<dbReference type="SMART" id="SM00232">
    <property type="entry name" value="JAB_MPN"/>
    <property type="match status" value="1"/>
</dbReference>
<dbReference type="Gene3D" id="1.20.58.80">
    <property type="entry name" value="Phosphotransferase system, lactose/cellobiose-type IIA subunit"/>
    <property type="match status" value="1"/>
</dbReference>
<dbReference type="InterPro" id="IPR044098">
    <property type="entry name" value="STAMBP/STALP-like_MPN"/>
</dbReference>
<accession>A0A1E1K3Y2</accession>
<reference evidence="12" key="1">
    <citation type="submission" date="2016-03" db="EMBL/GenBank/DDBJ databases">
        <authorList>
            <person name="Ploux O."/>
        </authorList>
    </citation>
    <scope>NUCLEOTIDE SEQUENCE [LARGE SCALE GENOMIC DNA]</scope>
    <source>
        <strain evidence="12">UK7</strain>
    </source>
</reference>
<comment type="caution">
    <text evidence="11">The sequence shown here is derived from an EMBL/GenBank/DDBJ whole genome shotgun (WGS) entry which is preliminary data.</text>
</comment>
<comment type="similarity">
    <text evidence="2">Belongs to the peptidase M67C family.</text>
</comment>
<keyword evidence="4" id="KW-0479">Metal-binding</keyword>
<dbReference type="GO" id="GO:0061578">
    <property type="term" value="F:K63-linked deubiquitinase activity"/>
    <property type="evidence" value="ECO:0007669"/>
    <property type="project" value="InterPro"/>
</dbReference>
<dbReference type="GO" id="GO:0016020">
    <property type="term" value="C:membrane"/>
    <property type="evidence" value="ECO:0007669"/>
    <property type="project" value="TreeGrafter"/>
</dbReference>
<dbReference type="Pfam" id="PF01398">
    <property type="entry name" value="JAB"/>
    <property type="match status" value="1"/>
</dbReference>
<evidence type="ECO:0000256" key="9">
    <source>
        <dbReference type="SAM" id="MobiDB-lite"/>
    </source>
</evidence>
<dbReference type="InterPro" id="IPR000555">
    <property type="entry name" value="JAMM/MPN+_dom"/>
</dbReference>
<dbReference type="FunFam" id="3.40.140.10:FF:000033">
    <property type="entry name" value="AMSH-like protease sst2"/>
    <property type="match status" value="1"/>
</dbReference>
<dbReference type="PANTHER" id="PTHR12947">
    <property type="entry name" value="AMSH-LIKE PROTEASE"/>
    <property type="match status" value="1"/>
</dbReference>
<feature type="domain" description="MPN" evidence="10">
    <location>
        <begin position="492"/>
        <end position="619"/>
    </location>
</feature>
<gene>
    <name evidence="11" type="ORF">RCO7_10203</name>
</gene>
<dbReference type="PROSITE" id="PS50249">
    <property type="entry name" value="MPN"/>
    <property type="match status" value="1"/>
</dbReference>
<dbReference type="GO" id="GO:0070536">
    <property type="term" value="P:protein K63-linked deubiquitination"/>
    <property type="evidence" value="ECO:0007669"/>
    <property type="project" value="InterPro"/>
</dbReference>
<feature type="compositionally biased region" description="Basic and acidic residues" evidence="9">
    <location>
        <begin position="356"/>
        <end position="383"/>
    </location>
</feature>
<evidence type="ECO:0000256" key="2">
    <source>
        <dbReference type="ARBA" id="ARBA00010981"/>
    </source>
</evidence>
<feature type="region of interest" description="Disordered" evidence="9">
    <location>
        <begin position="356"/>
        <end position="454"/>
    </location>
</feature>
<dbReference type="CDD" id="cd08066">
    <property type="entry name" value="MPN_AMSH_like"/>
    <property type="match status" value="1"/>
</dbReference>
<sequence length="666" mass="74578">MALIVEPQGFSRGCGKNKWSRLIDVQHATDKTRYGWRSGNGNAGRGDLDRRSGTDIIPLPRFCLHTPPLGTQTAPSGFRSDEAQTTKHDHRQGPLTLIFPPPRDRIPDRNSVLVQHFDFEISAVDGRLQISPAAETKRGGAAVMAGSSFQVSKPMNVKEIVAKAQDFEFSPYIAMKVWLRSADTLLREAQIYQEEGNDQQAYLLLMRYATLVTEKLPLHPAARSPENREGMKATAKQIPIVIHNLEVLKPRINARYAAWEKNMERRREVSVFAGHERSRSDVAAASDPAVAGNTTTLAAADHSQLAVKLAHKEIKRRDAARRATRQAGVSEQEEQERRTAGLWDDWESALSKDRFKEEDEMRRTMESTRRRMDGAHDGQDTSRRQSSLRSTPIVPLGSGNSEYRYPSVAKSQPLEYDNNFDSRSSLPTIPNLPPKPPKQSASSDLYQLQPPPLPSKSILDPPPVDMAKANPNLNFTFRPSAYLESGEPLRTVFLPPTLRNEFLRHAEPNTRNNLETCGMLCGTLISNALFIQRVVIPEQKSTSDTCETVNESTLFDYVTSEDMMLLGWIHTHPTQSCFMSSVDLHTHFGYQTMFKESIAIVCAPSKNPSWGVFRLTDPPGKQAIAQCKQSSLFHPHAETNIYTDALRPGHVFEAEGLEFSIVDLRT</sequence>
<keyword evidence="8" id="KW-0482">Metalloprotease</keyword>